<dbReference type="SUPFAM" id="SSF46894">
    <property type="entry name" value="C-terminal effector domain of the bipartite response regulators"/>
    <property type="match status" value="1"/>
</dbReference>
<keyword evidence="6" id="KW-0804">Transcription</keyword>
<feature type="DNA-binding region" description="OmpR/PhoB-type" evidence="7">
    <location>
        <begin position="121"/>
        <end position="218"/>
    </location>
</feature>
<organism evidence="9 10">
    <name type="scientific">Tepidiforma thermophila (strain KCTC 52669 / CGMCC 1.13589 / G233)</name>
    <dbReference type="NCBI Taxonomy" id="2761530"/>
    <lineage>
        <taxon>Bacteria</taxon>
        <taxon>Bacillati</taxon>
        <taxon>Chloroflexota</taxon>
        <taxon>Tepidiformia</taxon>
        <taxon>Tepidiformales</taxon>
        <taxon>Tepidiformaceae</taxon>
        <taxon>Tepidiforma</taxon>
    </lineage>
</organism>
<evidence type="ECO:0000256" key="2">
    <source>
        <dbReference type="ARBA" id="ARBA00023012"/>
    </source>
</evidence>
<dbReference type="GO" id="GO:0005829">
    <property type="term" value="C:cytosol"/>
    <property type="evidence" value="ECO:0007669"/>
    <property type="project" value="TreeGrafter"/>
</dbReference>
<dbReference type="PANTHER" id="PTHR48111:SF1">
    <property type="entry name" value="TWO-COMPONENT RESPONSE REGULATOR ORR33"/>
    <property type="match status" value="1"/>
</dbReference>
<feature type="domain" description="OmpR/PhoB-type" evidence="8">
    <location>
        <begin position="121"/>
        <end position="218"/>
    </location>
</feature>
<dbReference type="InterPro" id="IPR036388">
    <property type="entry name" value="WH-like_DNA-bd_sf"/>
</dbReference>
<dbReference type="Gene3D" id="1.10.10.10">
    <property type="entry name" value="Winged helix-like DNA-binding domain superfamily/Winged helix DNA-binding domain"/>
    <property type="match status" value="1"/>
</dbReference>
<dbReference type="RefSeq" id="WP_098502705.1">
    <property type="nucleotide sequence ID" value="NZ_PDJQ01000001.1"/>
</dbReference>
<sequence length="228" mass="25608">MRTVFLVTRRPDAARLGAELERAGFNAPVIAPERLASDEFQNRVDVAVLDFRDIPPAAFSIIAGAYGENGVILFALVPPEGLDRITPDLPVDDFVLLSAPPEELARRIERALWRKHGVDAENVIRCGALAIDLTNYRVTVDDEPVVLTFKEYELLRFLAMNAGRVFTREQLLNRVWGYDYFGGARTVDVHIRRIRAKIEIRGHAFIETVRNVGYRLVADARKAAPPTD</sequence>
<dbReference type="Pfam" id="PF00486">
    <property type="entry name" value="Trans_reg_C"/>
    <property type="match status" value="1"/>
</dbReference>
<keyword evidence="1" id="KW-0597">Phosphoprotein</keyword>
<dbReference type="Proteomes" id="UP000223071">
    <property type="component" value="Unassembled WGS sequence"/>
</dbReference>
<evidence type="ECO:0000313" key="9">
    <source>
        <dbReference type="EMBL" id="PFG73234.1"/>
    </source>
</evidence>
<dbReference type="EMBL" id="PDJQ01000001">
    <property type="protein sequence ID" value="PFG73234.1"/>
    <property type="molecule type" value="Genomic_DNA"/>
</dbReference>
<keyword evidence="5" id="KW-0010">Activator</keyword>
<dbReference type="InterPro" id="IPR001867">
    <property type="entry name" value="OmpR/PhoB-type_DNA-bd"/>
</dbReference>
<keyword evidence="10" id="KW-1185">Reference proteome</keyword>
<dbReference type="SMART" id="SM00862">
    <property type="entry name" value="Trans_reg_C"/>
    <property type="match status" value="1"/>
</dbReference>
<dbReference type="GO" id="GO:0000156">
    <property type="term" value="F:phosphorelay response regulator activity"/>
    <property type="evidence" value="ECO:0007669"/>
    <property type="project" value="TreeGrafter"/>
</dbReference>
<evidence type="ECO:0000256" key="3">
    <source>
        <dbReference type="ARBA" id="ARBA00023015"/>
    </source>
</evidence>
<dbReference type="FunFam" id="1.10.10.10:FF:000216">
    <property type="entry name" value="DNA-binding response regulator"/>
    <property type="match status" value="1"/>
</dbReference>
<dbReference type="PROSITE" id="PS51755">
    <property type="entry name" value="OMPR_PHOB"/>
    <property type="match status" value="1"/>
</dbReference>
<dbReference type="InterPro" id="IPR039420">
    <property type="entry name" value="WalR-like"/>
</dbReference>
<evidence type="ECO:0000256" key="7">
    <source>
        <dbReference type="PROSITE-ProRule" id="PRU01091"/>
    </source>
</evidence>
<reference evidence="9 10" key="1">
    <citation type="submission" date="2017-09" db="EMBL/GenBank/DDBJ databases">
        <title>Sequencing the genomes of two abundant thermophiles in Great Basin hot springs: Thermocrinis jamiesonii and novel Chloroflexi Thermoflexus hugenholtzii.</title>
        <authorList>
            <person name="Hedlund B."/>
        </authorList>
    </citation>
    <scope>NUCLEOTIDE SEQUENCE [LARGE SCALE GENOMIC DNA]</scope>
    <source>
        <strain evidence="9 10">G233</strain>
    </source>
</reference>
<evidence type="ECO:0000256" key="1">
    <source>
        <dbReference type="ARBA" id="ARBA00022553"/>
    </source>
</evidence>
<dbReference type="GO" id="GO:0006355">
    <property type="term" value="P:regulation of DNA-templated transcription"/>
    <property type="evidence" value="ECO:0007669"/>
    <property type="project" value="InterPro"/>
</dbReference>
<dbReference type="AlphaFoldDB" id="A0A2A9HBA4"/>
<keyword evidence="4 7" id="KW-0238">DNA-binding</keyword>
<comment type="caution">
    <text evidence="9">The sequence shown here is derived from an EMBL/GenBank/DDBJ whole genome shotgun (WGS) entry which is preliminary data.</text>
</comment>
<evidence type="ECO:0000256" key="6">
    <source>
        <dbReference type="ARBA" id="ARBA00023163"/>
    </source>
</evidence>
<evidence type="ECO:0000313" key="10">
    <source>
        <dbReference type="Proteomes" id="UP000223071"/>
    </source>
</evidence>
<keyword evidence="3" id="KW-0805">Transcription regulation</keyword>
<name>A0A2A9HBA4_TEPT2</name>
<dbReference type="GO" id="GO:0000976">
    <property type="term" value="F:transcription cis-regulatory region binding"/>
    <property type="evidence" value="ECO:0007669"/>
    <property type="project" value="TreeGrafter"/>
</dbReference>
<gene>
    <name evidence="9" type="ORF">A9A59_0429</name>
</gene>
<protein>
    <submittedName>
        <fullName evidence="9">DNA-binding response OmpR family regulator</fullName>
    </submittedName>
</protein>
<dbReference type="CDD" id="cd00383">
    <property type="entry name" value="trans_reg_C"/>
    <property type="match status" value="1"/>
</dbReference>
<dbReference type="InterPro" id="IPR016032">
    <property type="entry name" value="Sig_transdc_resp-reg_C-effctor"/>
</dbReference>
<dbReference type="PANTHER" id="PTHR48111">
    <property type="entry name" value="REGULATOR OF RPOS"/>
    <property type="match status" value="1"/>
</dbReference>
<evidence type="ECO:0000256" key="5">
    <source>
        <dbReference type="ARBA" id="ARBA00023159"/>
    </source>
</evidence>
<dbReference type="GO" id="GO:0032993">
    <property type="term" value="C:protein-DNA complex"/>
    <property type="evidence" value="ECO:0007669"/>
    <property type="project" value="TreeGrafter"/>
</dbReference>
<keyword evidence="2" id="KW-0902">Two-component regulatory system</keyword>
<evidence type="ECO:0000256" key="4">
    <source>
        <dbReference type="ARBA" id="ARBA00023125"/>
    </source>
</evidence>
<proteinExistence type="predicted"/>
<evidence type="ECO:0000259" key="8">
    <source>
        <dbReference type="PROSITE" id="PS51755"/>
    </source>
</evidence>
<accession>A0A2A9HBA4</accession>